<dbReference type="RefSeq" id="WP_093199942.1">
    <property type="nucleotide sequence ID" value="NZ_FNGS01000003.1"/>
</dbReference>
<gene>
    <name evidence="1" type="ORF">SAMN04488090_1523</name>
</gene>
<reference evidence="1 2" key="1">
    <citation type="submission" date="2016-10" db="EMBL/GenBank/DDBJ databases">
        <authorList>
            <person name="de Groot N.N."/>
        </authorList>
    </citation>
    <scope>NUCLEOTIDE SEQUENCE [LARGE SCALE GENOMIC DNA]</scope>
    <source>
        <strain evidence="1 2">DSM 21668</strain>
    </source>
</reference>
<name>A0A1G9MAU3_9BACT</name>
<evidence type="ECO:0000313" key="2">
    <source>
        <dbReference type="Proteomes" id="UP000198901"/>
    </source>
</evidence>
<proteinExistence type="predicted"/>
<protein>
    <submittedName>
        <fullName evidence="1">Uncharacterized protein</fullName>
    </submittedName>
</protein>
<dbReference type="OrthoDB" id="966013at2"/>
<evidence type="ECO:0000313" key="1">
    <source>
        <dbReference type="EMBL" id="SDL71390.1"/>
    </source>
</evidence>
<dbReference type="AlphaFoldDB" id="A0A1G9MAU3"/>
<sequence>MNVFRIKGLVLLLVLCSFSVQAINIPLVRRSKKVIINGEVVRVREHILTFKVNPEVRLSTFDTPWGRRQFDMLGDFLPFLHFLKSDRIFAPPSYTRSGNLFSAVPLSKTQGYGSVFEPSSSPVLASK</sequence>
<organism evidence="1 2">
    <name type="scientific">Siphonobacter aquaeclarae</name>
    <dbReference type="NCBI Taxonomy" id="563176"/>
    <lineage>
        <taxon>Bacteria</taxon>
        <taxon>Pseudomonadati</taxon>
        <taxon>Bacteroidota</taxon>
        <taxon>Cytophagia</taxon>
        <taxon>Cytophagales</taxon>
        <taxon>Cytophagaceae</taxon>
        <taxon>Siphonobacter</taxon>
    </lineage>
</organism>
<accession>A0A1G9MAU3</accession>
<dbReference type="EMBL" id="FNGS01000003">
    <property type="protein sequence ID" value="SDL71390.1"/>
    <property type="molecule type" value="Genomic_DNA"/>
</dbReference>
<dbReference type="Proteomes" id="UP000198901">
    <property type="component" value="Unassembled WGS sequence"/>
</dbReference>
<dbReference type="STRING" id="563176.SAMN04488090_1523"/>
<keyword evidence="2" id="KW-1185">Reference proteome</keyword>